<feature type="repeat" description="TPR" evidence="1">
    <location>
        <begin position="524"/>
        <end position="557"/>
    </location>
</feature>
<dbReference type="RefSeq" id="WP_193912234.1">
    <property type="nucleotide sequence ID" value="NZ_JADEXG010000106.1"/>
</dbReference>
<feature type="domain" description="CHAT" evidence="3">
    <location>
        <begin position="764"/>
        <end position="1055"/>
    </location>
</feature>
<dbReference type="InterPro" id="IPR019734">
    <property type="entry name" value="TPR_rpt"/>
</dbReference>
<organism evidence="4 5">
    <name type="scientific">Vasconcelosia minhoensis LEGE 07310</name>
    <dbReference type="NCBI Taxonomy" id="915328"/>
    <lineage>
        <taxon>Bacteria</taxon>
        <taxon>Bacillati</taxon>
        <taxon>Cyanobacteriota</taxon>
        <taxon>Cyanophyceae</taxon>
        <taxon>Nodosilineales</taxon>
        <taxon>Cymatolegaceae</taxon>
        <taxon>Vasconcelosia</taxon>
        <taxon>Vasconcelosia minhoensis</taxon>
    </lineage>
</organism>
<dbReference type="Proteomes" id="UP000636505">
    <property type="component" value="Unassembled WGS sequence"/>
</dbReference>
<accession>A0A8J7AWV2</accession>
<evidence type="ECO:0000313" key="4">
    <source>
        <dbReference type="EMBL" id="MBE9080364.1"/>
    </source>
</evidence>
<dbReference type="PANTHER" id="PTHR10098">
    <property type="entry name" value="RAPSYN-RELATED"/>
    <property type="match status" value="1"/>
</dbReference>
<evidence type="ECO:0000313" key="5">
    <source>
        <dbReference type="Proteomes" id="UP000636505"/>
    </source>
</evidence>
<evidence type="ECO:0000256" key="2">
    <source>
        <dbReference type="SAM" id="SignalP"/>
    </source>
</evidence>
<dbReference type="PANTHER" id="PTHR10098:SF108">
    <property type="entry name" value="TETRATRICOPEPTIDE REPEAT PROTEIN 28"/>
    <property type="match status" value="1"/>
</dbReference>
<dbReference type="InterPro" id="IPR024983">
    <property type="entry name" value="CHAT_dom"/>
</dbReference>
<feature type="chain" id="PRO_5035166013" evidence="2">
    <location>
        <begin position="21"/>
        <end position="1057"/>
    </location>
</feature>
<gene>
    <name evidence="4" type="ORF">IQ241_24260</name>
</gene>
<feature type="repeat" description="TPR" evidence="1">
    <location>
        <begin position="164"/>
        <end position="197"/>
    </location>
</feature>
<dbReference type="Pfam" id="PF13424">
    <property type="entry name" value="TPR_12"/>
    <property type="match status" value="5"/>
</dbReference>
<evidence type="ECO:0000256" key="1">
    <source>
        <dbReference type="PROSITE-ProRule" id="PRU00339"/>
    </source>
</evidence>
<dbReference type="SMART" id="SM00028">
    <property type="entry name" value="TPR"/>
    <property type="match status" value="11"/>
</dbReference>
<dbReference type="AlphaFoldDB" id="A0A8J7AWV2"/>
<dbReference type="SUPFAM" id="SSF48452">
    <property type="entry name" value="TPR-like"/>
    <property type="match status" value="3"/>
</dbReference>
<dbReference type="PROSITE" id="PS50293">
    <property type="entry name" value="TPR_REGION"/>
    <property type="match status" value="2"/>
</dbReference>
<keyword evidence="5" id="KW-1185">Reference proteome</keyword>
<dbReference type="Pfam" id="PF12770">
    <property type="entry name" value="CHAT"/>
    <property type="match status" value="1"/>
</dbReference>
<comment type="caution">
    <text evidence="4">The sequence shown here is derived from an EMBL/GenBank/DDBJ whole genome shotgun (WGS) entry which is preliminary data.</text>
</comment>
<dbReference type="Gene3D" id="2.60.120.380">
    <property type="match status" value="1"/>
</dbReference>
<dbReference type="PROSITE" id="PS50005">
    <property type="entry name" value="TPR"/>
    <property type="match status" value="6"/>
</dbReference>
<proteinExistence type="predicted"/>
<reference evidence="4" key="1">
    <citation type="submission" date="2020-10" db="EMBL/GenBank/DDBJ databases">
        <authorList>
            <person name="Castelo-Branco R."/>
            <person name="Eusebio N."/>
            <person name="Adriana R."/>
            <person name="Vieira A."/>
            <person name="Brugerolle De Fraissinette N."/>
            <person name="Rezende De Castro R."/>
            <person name="Schneider M.P."/>
            <person name="Vasconcelos V."/>
            <person name="Leao P.N."/>
        </authorList>
    </citation>
    <scope>NUCLEOTIDE SEQUENCE</scope>
    <source>
        <strain evidence="4">LEGE 07310</strain>
    </source>
</reference>
<evidence type="ECO:0000259" key="3">
    <source>
        <dbReference type="Pfam" id="PF12770"/>
    </source>
</evidence>
<keyword evidence="2" id="KW-0732">Signal</keyword>
<feature type="repeat" description="TPR" evidence="1">
    <location>
        <begin position="204"/>
        <end position="237"/>
    </location>
</feature>
<protein>
    <submittedName>
        <fullName evidence="4">CHAT domain-containing protein</fullName>
    </submittedName>
</protein>
<feature type="signal peptide" evidence="2">
    <location>
        <begin position="1"/>
        <end position="20"/>
    </location>
</feature>
<feature type="repeat" description="TPR" evidence="1">
    <location>
        <begin position="404"/>
        <end position="437"/>
    </location>
</feature>
<feature type="repeat" description="TPR" evidence="1">
    <location>
        <begin position="564"/>
        <end position="597"/>
    </location>
</feature>
<dbReference type="InterPro" id="IPR011990">
    <property type="entry name" value="TPR-like_helical_dom_sf"/>
</dbReference>
<dbReference type="EMBL" id="JADEXG010000106">
    <property type="protein sequence ID" value="MBE9080364.1"/>
    <property type="molecule type" value="Genomic_DNA"/>
</dbReference>
<sequence length="1057" mass="114736">MKQAVMLFSLVAVNFLLSSASIEPSFSKATGKMRRIEAAQSKQTDESATVLLEVEGVLEEGDAALSDGSLYDVYEVEGQAGQSITIHLESEAFDTYVLFMNTNGELIDESDDVSNQNTNSQLSVIFANDGVYKILANSYDNTGRGRYQLRVTEASQSEINLAEAHRFLNQGLQQDYSSQYQEALQSFQQALALYQNIDDQRGEAVSLSNIGGIYLSLGQYERSIEFLQQASAIDHAIGYLPGEAVTLGRLGLAYESLGRYERAIEFYQQALKITREINDRSSQASILSNMSLVYHSLSQFDRAIELQQQALSIAHEIGDHLSELNALGNLGLSYASLGQYGRAIDFHLKALTIAIEINNFSAETTALGNLGLNYHSLGRYESAIDYLQQFLNNAQRIGDRQREANAFSSLGIVYRSLGQYDQAIDLFQKYLSITREIGDRQGVATALSNIGFSHYYLNQYALSIDAHNQSIEIARTIGDRQGEASSLGGIAIAYSALGQHQKSIELHQQALTTAREIGDRQGVLNNLANIGNTYLALEEFERAIEFYQQSLVMTREIGDRSGEAIALTNLGIAYVSLSDFGEAEPLLRQAIEIHEDLRANLSDNQLISLLDVQFGTFAVLELAISLQGRPNEALEVAEQSRARAFALQLAKRLPNLSESRSSENNLNSAAPTIAGIQKIAYEANTTLVTYSTIGNQILHIWVIRPSGNIGFRSIDFSSSDYNPITTLSGIDGPLYRGAEEPSELSNLVAETRSASLNVISTETEQLKELHQILIDPIADLLPTDPADKVAFIPQGSLFLVPFAALQDEEGTYLVEKHTILTAPSIQVFGLAHDAAQAQSALSTDDALIVGNPVMPEITVPTDSGELSQIQLASLPGAGEEAKAIAQFLNTQPLTGNEATEARVKQLLPSAGIIHLATHGLLDYGDPKTSGVRDLPGAVALAPGSGEDGLLTSAEIYDMNLQANLAILSACDTGRGRITGDGVVGLSRSLITAGVPSVIVSLWSVPDAPTAELMTEFYRQLREGQDKAQALRQAMLATMAEHPNPRDWAAFTLIGNGL</sequence>
<feature type="repeat" description="TPR" evidence="1">
    <location>
        <begin position="244"/>
        <end position="277"/>
    </location>
</feature>
<dbReference type="Gene3D" id="1.25.40.10">
    <property type="entry name" value="Tetratricopeptide repeat domain"/>
    <property type="match status" value="3"/>
</dbReference>
<keyword evidence="1" id="KW-0802">TPR repeat</keyword>
<name>A0A8J7AWV2_9CYAN</name>